<organism evidence="1 2">
    <name type="scientific">Hafnia psychrotolerans</name>
    <dbReference type="NCBI Taxonomy" id="1477018"/>
    <lineage>
        <taxon>Bacteria</taxon>
        <taxon>Pseudomonadati</taxon>
        <taxon>Pseudomonadota</taxon>
        <taxon>Gammaproteobacteria</taxon>
        <taxon>Enterobacterales</taxon>
        <taxon>Hafniaceae</taxon>
        <taxon>Hafnia</taxon>
    </lineage>
</organism>
<protein>
    <submittedName>
        <fullName evidence="1">Uncharacterized protein</fullName>
    </submittedName>
</protein>
<evidence type="ECO:0000313" key="2">
    <source>
        <dbReference type="Proteomes" id="UP000627464"/>
    </source>
</evidence>
<keyword evidence="2" id="KW-1185">Reference proteome</keyword>
<evidence type="ECO:0000313" key="1">
    <source>
        <dbReference type="EMBL" id="GGA61020.1"/>
    </source>
</evidence>
<comment type="caution">
    <text evidence="1">The sequence shown here is derived from an EMBL/GenBank/DDBJ whole genome shotgun (WGS) entry which is preliminary data.</text>
</comment>
<name>A0ABQ1H6M8_9GAMM</name>
<gene>
    <name evidence="1" type="ORF">GCM10011328_40600</name>
</gene>
<dbReference type="EMBL" id="BMFZ01000015">
    <property type="protein sequence ID" value="GGA61020.1"/>
    <property type="molecule type" value="Genomic_DNA"/>
</dbReference>
<proteinExistence type="predicted"/>
<accession>A0ABQ1H6M8</accession>
<sequence length="61" mass="6938">MVKEPARFANSIYAIYGMPRCESLCDMKMSWIFEMRDGEVNIGACKGYAQGAWAVRILSDR</sequence>
<reference evidence="2" key="1">
    <citation type="journal article" date="2019" name="Int. J. Syst. Evol. Microbiol.">
        <title>The Global Catalogue of Microorganisms (GCM) 10K type strain sequencing project: providing services to taxonomists for standard genome sequencing and annotation.</title>
        <authorList>
            <consortium name="The Broad Institute Genomics Platform"/>
            <consortium name="The Broad Institute Genome Sequencing Center for Infectious Disease"/>
            <person name="Wu L."/>
            <person name="Ma J."/>
        </authorList>
    </citation>
    <scope>NUCLEOTIDE SEQUENCE [LARGE SCALE GENOMIC DNA]</scope>
    <source>
        <strain evidence="2">CGMCC 1.12806</strain>
    </source>
</reference>
<dbReference type="Proteomes" id="UP000627464">
    <property type="component" value="Unassembled WGS sequence"/>
</dbReference>